<protein>
    <submittedName>
        <fullName evidence="1">BioH</fullName>
    </submittedName>
</protein>
<proteinExistence type="predicted"/>
<accession>A0A0B0MP55</accession>
<comment type="caution">
    <text evidence="1">The sequence shown here is derived from an EMBL/GenBank/DDBJ whole genome shotgun (WGS) entry which is preliminary data.</text>
</comment>
<sequence length="62" mass="7039">MHGHVWPFRRAHGHVVSRVTKSVSSLVFTWPGTWTCILPCGTSQYVCPIFTWPKTRVCLLAV</sequence>
<dbReference type="Proteomes" id="UP000032142">
    <property type="component" value="Unassembled WGS sequence"/>
</dbReference>
<dbReference type="EMBL" id="JRRC01275538">
    <property type="protein sequence ID" value="KHG02560.1"/>
    <property type="molecule type" value="Genomic_DNA"/>
</dbReference>
<evidence type="ECO:0000313" key="1">
    <source>
        <dbReference type="EMBL" id="KHG02560.1"/>
    </source>
</evidence>
<reference evidence="2" key="1">
    <citation type="submission" date="2014-09" db="EMBL/GenBank/DDBJ databases">
        <authorList>
            <person name="Mudge J."/>
            <person name="Ramaraj T."/>
            <person name="Lindquist I.E."/>
            <person name="Bharti A.K."/>
            <person name="Sundararajan A."/>
            <person name="Cameron C.T."/>
            <person name="Woodward J.E."/>
            <person name="May G.D."/>
            <person name="Brubaker C."/>
            <person name="Broadhvest J."/>
            <person name="Wilkins T.A."/>
        </authorList>
    </citation>
    <scope>NUCLEOTIDE SEQUENCE</scope>
    <source>
        <strain evidence="2">cv. AKA8401</strain>
    </source>
</reference>
<evidence type="ECO:0000313" key="2">
    <source>
        <dbReference type="Proteomes" id="UP000032142"/>
    </source>
</evidence>
<keyword evidence="2" id="KW-1185">Reference proteome</keyword>
<gene>
    <name evidence="1" type="ORF">F383_26284</name>
</gene>
<dbReference type="AlphaFoldDB" id="A0A0B0MP55"/>
<name>A0A0B0MP55_GOSAR</name>
<organism evidence="1 2">
    <name type="scientific">Gossypium arboreum</name>
    <name type="common">Tree cotton</name>
    <name type="synonym">Gossypium nanking</name>
    <dbReference type="NCBI Taxonomy" id="29729"/>
    <lineage>
        <taxon>Eukaryota</taxon>
        <taxon>Viridiplantae</taxon>
        <taxon>Streptophyta</taxon>
        <taxon>Embryophyta</taxon>
        <taxon>Tracheophyta</taxon>
        <taxon>Spermatophyta</taxon>
        <taxon>Magnoliopsida</taxon>
        <taxon>eudicotyledons</taxon>
        <taxon>Gunneridae</taxon>
        <taxon>Pentapetalae</taxon>
        <taxon>rosids</taxon>
        <taxon>malvids</taxon>
        <taxon>Malvales</taxon>
        <taxon>Malvaceae</taxon>
        <taxon>Malvoideae</taxon>
        <taxon>Gossypium</taxon>
    </lineage>
</organism>